<dbReference type="RefSeq" id="WP_369228091.1">
    <property type="nucleotide sequence ID" value="NZ_CP163441.1"/>
</dbReference>
<feature type="domain" description="DUF2510" evidence="1">
    <location>
        <begin position="5"/>
        <end position="42"/>
    </location>
</feature>
<dbReference type="InterPro" id="IPR018929">
    <property type="entry name" value="DUF2510"/>
</dbReference>
<organism evidence="2">
    <name type="scientific">Streptomyces sp. R39</name>
    <dbReference type="NCBI Taxonomy" id="3238631"/>
    <lineage>
        <taxon>Bacteria</taxon>
        <taxon>Bacillati</taxon>
        <taxon>Actinomycetota</taxon>
        <taxon>Actinomycetes</taxon>
        <taxon>Kitasatosporales</taxon>
        <taxon>Streptomycetaceae</taxon>
        <taxon>Streptomyces</taxon>
    </lineage>
</organism>
<accession>A0AB39R4G6</accession>
<evidence type="ECO:0000313" key="2">
    <source>
        <dbReference type="EMBL" id="XDQ49458.1"/>
    </source>
</evidence>
<evidence type="ECO:0000259" key="1">
    <source>
        <dbReference type="Pfam" id="PF10708"/>
    </source>
</evidence>
<dbReference type="AlphaFoldDB" id="A0AB39R4G6"/>
<dbReference type="Pfam" id="PF10708">
    <property type="entry name" value="DUF2510"/>
    <property type="match status" value="1"/>
</dbReference>
<protein>
    <submittedName>
        <fullName evidence="2">DUF2510 domain-containing protein</fullName>
    </submittedName>
</protein>
<dbReference type="EMBL" id="CP163441">
    <property type="protein sequence ID" value="XDQ49458.1"/>
    <property type="molecule type" value="Genomic_DNA"/>
</dbReference>
<proteinExistence type="predicted"/>
<sequence>MTPPPGWYADPHAPHLERWWDGRAWTEHRRTPSGLPAPPPPAAGASGRARAVALTSAAAVLATAIVCGATVLRTDEASGRADTRVRTVPGPAAPPAVVVDQLNGISLPVPAGWTGSSYPAQDDVVMTTAGTYACPARTGRCRHGQVISRTAGGADGASPRTVAERDVPEAAEAAYGHDPGGRRPFGGIRSQRVVKAGRVAVAGRDGYLVRWRVRTADGPGGYVQSVAFPSATGIPAPVVVRLVLDAGPDGPPLSDMDAITSGIRPVGDQPAG</sequence>
<gene>
    <name evidence="2" type="ORF">AB5J52_09390</name>
</gene>
<name>A0AB39R4G6_9ACTN</name>
<reference evidence="2" key="1">
    <citation type="submission" date="2024-07" db="EMBL/GenBank/DDBJ databases">
        <authorList>
            <person name="Yu S.T."/>
        </authorList>
    </citation>
    <scope>NUCLEOTIDE SEQUENCE</scope>
    <source>
        <strain evidence="2">R39</strain>
    </source>
</reference>